<comment type="caution">
    <text evidence="2">The sequence shown here is derived from an EMBL/GenBank/DDBJ whole genome shotgun (WGS) entry which is preliminary data.</text>
</comment>
<evidence type="ECO:0000313" key="2">
    <source>
        <dbReference type="EMBL" id="PKV95369.1"/>
    </source>
</evidence>
<keyword evidence="3" id="KW-1185">Reference proteome</keyword>
<accession>A0A2N3WNC6</accession>
<dbReference type="AlphaFoldDB" id="A0A2N3WNC6"/>
<dbReference type="Pfam" id="PF07978">
    <property type="entry name" value="NIPSNAP"/>
    <property type="match status" value="1"/>
</dbReference>
<dbReference type="EMBL" id="PJMY01000003">
    <property type="protein sequence ID" value="PKV95369.1"/>
    <property type="molecule type" value="Genomic_DNA"/>
</dbReference>
<dbReference type="RefSeq" id="WP_020661398.1">
    <property type="nucleotide sequence ID" value="NZ_PJMY01000003.1"/>
</dbReference>
<reference evidence="2 3" key="1">
    <citation type="submission" date="2017-12" db="EMBL/GenBank/DDBJ databases">
        <title>Sequencing the genomes of 1000 Actinobacteria strains.</title>
        <authorList>
            <person name="Klenk H.-P."/>
        </authorList>
    </citation>
    <scope>NUCLEOTIDE SEQUENCE [LARGE SCALE GENOMIC DNA]</scope>
    <source>
        <strain evidence="2 3">DSM 45165</strain>
    </source>
</reference>
<feature type="domain" description="NIPSNAP" evidence="1">
    <location>
        <begin position="25"/>
        <end position="127"/>
    </location>
</feature>
<dbReference type="InterPro" id="IPR011008">
    <property type="entry name" value="Dimeric_a/b-barrel"/>
</dbReference>
<gene>
    <name evidence="2" type="ORF">ATK30_6284</name>
</gene>
<dbReference type="Gene3D" id="3.30.70.100">
    <property type="match status" value="1"/>
</dbReference>
<sequence>MDVHPSIAVRAQKAKTAEEVNKVIYEVREYIPAAGRFRDVVDLFTSVVVPLFRKHGMEMTQVGCTTIGDNSFNEVVYTMRFSDLAELERKWGTFLADPDWASALASREENGPLYQAIRRRVIESTPFEGVLDHAV</sequence>
<name>A0A2N3WNC6_9PSEU</name>
<protein>
    <submittedName>
        <fullName evidence="2">NIPSNAP protein</fullName>
    </submittedName>
</protein>
<evidence type="ECO:0000259" key="1">
    <source>
        <dbReference type="Pfam" id="PF07978"/>
    </source>
</evidence>
<proteinExistence type="predicted"/>
<dbReference type="SUPFAM" id="SSF54909">
    <property type="entry name" value="Dimeric alpha+beta barrel"/>
    <property type="match status" value="1"/>
</dbReference>
<dbReference type="InterPro" id="IPR012577">
    <property type="entry name" value="NIPSNAP"/>
</dbReference>
<evidence type="ECO:0000313" key="3">
    <source>
        <dbReference type="Proteomes" id="UP000233750"/>
    </source>
</evidence>
<dbReference type="Proteomes" id="UP000233750">
    <property type="component" value="Unassembled WGS sequence"/>
</dbReference>
<organism evidence="2 3">
    <name type="scientific">Amycolatopsis echigonensis</name>
    <dbReference type="NCBI Taxonomy" id="2576905"/>
    <lineage>
        <taxon>Bacteria</taxon>
        <taxon>Bacillati</taxon>
        <taxon>Actinomycetota</taxon>
        <taxon>Actinomycetes</taxon>
        <taxon>Pseudonocardiales</taxon>
        <taxon>Pseudonocardiaceae</taxon>
        <taxon>Amycolatopsis</taxon>
    </lineage>
</organism>